<evidence type="ECO:0000256" key="1">
    <source>
        <dbReference type="ARBA" id="ARBA00023125"/>
    </source>
</evidence>
<dbReference type="Proteomes" id="UP000289792">
    <property type="component" value="Unassembled WGS sequence"/>
</dbReference>
<dbReference type="Gene3D" id="1.10.150.130">
    <property type="match status" value="1"/>
</dbReference>
<sequence length="191" mass="22097">MRTKQTFSTLFWIQSTRAINNEALIYIRITVDGKRVNLSLKRRMPIDLWNSTRKKAKGTSALSRQINFYLEEVNSQIFQIYQDLKFKGKLVTAQLVKAHYTGVGEDQGKSLFDIINYHKAKTANTLAKGSIRLFGVTESHVEKFLKKHRKTTDVYLKEINYEFLTDFQGYLSNLYPAGHPKALCNNTVMKH</sequence>
<accession>A0A4Q0XDW7</accession>
<feature type="domain" description="Arm DNA-binding" evidence="3">
    <location>
        <begin position="19"/>
        <end position="97"/>
    </location>
</feature>
<dbReference type="InterPro" id="IPR035386">
    <property type="entry name" value="Arm-DNA-bind_5"/>
</dbReference>
<comment type="caution">
    <text evidence="4">The sequence shown here is derived from an EMBL/GenBank/DDBJ whole genome shotgun (WGS) entry which is preliminary data.</text>
</comment>
<evidence type="ECO:0000259" key="2">
    <source>
        <dbReference type="Pfam" id="PF13102"/>
    </source>
</evidence>
<dbReference type="AlphaFoldDB" id="A0A4Q0XDW7"/>
<feature type="domain" description="Phage integrase SAM-like" evidence="2">
    <location>
        <begin position="110"/>
        <end position="191"/>
    </location>
</feature>
<dbReference type="GO" id="GO:0003677">
    <property type="term" value="F:DNA binding"/>
    <property type="evidence" value="ECO:0007669"/>
    <property type="project" value="UniProtKB-KW"/>
</dbReference>
<gene>
    <name evidence="4" type="ORF">ESZ48_16310</name>
</gene>
<dbReference type="RefSeq" id="WP_190246288.1">
    <property type="nucleotide sequence ID" value="NZ_SDDZ01000013.1"/>
</dbReference>
<evidence type="ECO:0000313" key="4">
    <source>
        <dbReference type="EMBL" id="RXJ45570.1"/>
    </source>
</evidence>
<keyword evidence="1" id="KW-0238">DNA-binding</keyword>
<proteinExistence type="predicted"/>
<feature type="non-terminal residue" evidence="4">
    <location>
        <position position="191"/>
    </location>
</feature>
<organism evidence="4 5">
    <name type="scientific">Gelidibacter gilvus</name>
    <dbReference type="NCBI Taxonomy" id="59602"/>
    <lineage>
        <taxon>Bacteria</taxon>
        <taxon>Pseudomonadati</taxon>
        <taxon>Bacteroidota</taxon>
        <taxon>Flavobacteriia</taxon>
        <taxon>Flavobacteriales</taxon>
        <taxon>Flavobacteriaceae</taxon>
        <taxon>Gelidibacter</taxon>
    </lineage>
</organism>
<dbReference type="Pfam" id="PF17293">
    <property type="entry name" value="Arm-DNA-bind_5"/>
    <property type="match status" value="1"/>
</dbReference>
<dbReference type="EMBL" id="SDDZ01000013">
    <property type="protein sequence ID" value="RXJ45570.1"/>
    <property type="molecule type" value="Genomic_DNA"/>
</dbReference>
<dbReference type="Pfam" id="PF13102">
    <property type="entry name" value="Phage_int_SAM_5"/>
    <property type="match status" value="1"/>
</dbReference>
<dbReference type="InterPro" id="IPR010998">
    <property type="entry name" value="Integrase_recombinase_N"/>
</dbReference>
<reference evidence="4 5" key="1">
    <citation type="submission" date="2019-01" db="EMBL/GenBank/DDBJ databases">
        <title>Genome sequence of the Antarctic species Gelidibacter gilvus ACAM 158(T).</title>
        <authorList>
            <person name="Bowman J.P."/>
        </authorList>
    </citation>
    <scope>NUCLEOTIDE SEQUENCE [LARGE SCALE GENOMIC DNA]</scope>
    <source>
        <strain evidence="4 5">IC158</strain>
    </source>
</reference>
<evidence type="ECO:0000313" key="5">
    <source>
        <dbReference type="Proteomes" id="UP000289792"/>
    </source>
</evidence>
<name>A0A4Q0XDW7_9FLAO</name>
<keyword evidence="5" id="KW-1185">Reference proteome</keyword>
<dbReference type="InterPro" id="IPR025269">
    <property type="entry name" value="SAM-like_dom"/>
</dbReference>
<evidence type="ECO:0000259" key="3">
    <source>
        <dbReference type="Pfam" id="PF17293"/>
    </source>
</evidence>
<protein>
    <submittedName>
        <fullName evidence="4">Site-specific integrase</fullName>
    </submittedName>
</protein>